<dbReference type="AlphaFoldDB" id="A0A0T5XAH3"/>
<gene>
    <name evidence="6" type="ORF">HMPREF1705_04642</name>
</gene>
<dbReference type="GO" id="GO:0044281">
    <property type="term" value="P:small molecule metabolic process"/>
    <property type="evidence" value="ECO:0007669"/>
    <property type="project" value="UniProtKB-ARBA"/>
</dbReference>
<dbReference type="InterPro" id="IPR020625">
    <property type="entry name" value="Schiff_base-form_aldolases_AS"/>
</dbReference>
<name>A0A0T5XAH3_9BACT</name>
<feature type="active site" description="Schiff-base intermediate with substrate" evidence="5">
    <location>
        <position position="170"/>
    </location>
</feature>
<dbReference type="InterPro" id="IPR013785">
    <property type="entry name" value="Aldolase_TIM"/>
</dbReference>
<dbReference type="GO" id="GO:0008840">
    <property type="term" value="F:4-hydroxy-tetrahydrodipicolinate synthase activity"/>
    <property type="evidence" value="ECO:0007669"/>
    <property type="project" value="TreeGrafter"/>
</dbReference>
<dbReference type="Proteomes" id="UP000005273">
    <property type="component" value="Unassembled WGS sequence"/>
</dbReference>
<dbReference type="PIRSF" id="PIRSF001365">
    <property type="entry name" value="DHDPS"/>
    <property type="match status" value="1"/>
</dbReference>
<dbReference type="STRING" id="592015.HMPREF1705_04642"/>
<dbReference type="PRINTS" id="PR00146">
    <property type="entry name" value="DHPICSNTHASE"/>
</dbReference>
<protein>
    <submittedName>
        <fullName evidence="6">Putative dihydrodipicolinate synthase</fullName>
    </submittedName>
</protein>
<dbReference type="Gene3D" id="3.20.20.70">
    <property type="entry name" value="Aldolase class I"/>
    <property type="match status" value="1"/>
</dbReference>
<dbReference type="SUPFAM" id="SSF51569">
    <property type="entry name" value="Aldolase"/>
    <property type="match status" value="1"/>
</dbReference>
<evidence type="ECO:0000313" key="6">
    <source>
        <dbReference type="EMBL" id="KRT35367.1"/>
    </source>
</evidence>
<sequence length="307" mass="32860">MKVIYLKKVEGIFAPIATIFDEAGDLDLESFCDNVRKFNETKLSGLVVLGSNGEFPLLSYREKMALVKSAKETLDRDKLLIAGTGCESLRETIMLSNESADIGVDAILVVTPSYYKSDMTDEALERYFTTIADGCKVPVMLYNMPRNTGINMGPSLVARLAKHPNIIGIKDSSGNISQIAEIIAKCPNDFAVFAGSGSFLLPTLMLGGVGGTLAVANVLPDYCAAIHDLYKEGDLDKARKLQLGLLELNAAVTTRYGIGGMKAAMEIVGFHGGSPRLPILPASGAVKEEISKIIVDALKVFSEVCGS</sequence>
<keyword evidence="7" id="KW-1185">Reference proteome</keyword>
<dbReference type="PANTHER" id="PTHR12128">
    <property type="entry name" value="DIHYDRODIPICOLINATE SYNTHASE"/>
    <property type="match status" value="1"/>
</dbReference>
<keyword evidence="3" id="KW-0704">Schiff base</keyword>
<dbReference type="SMART" id="SM01130">
    <property type="entry name" value="DHDPS"/>
    <property type="match status" value="1"/>
</dbReference>
<dbReference type="EMBL" id="ACJX03000001">
    <property type="protein sequence ID" value="KRT35367.1"/>
    <property type="molecule type" value="Genomic_DNA"/>
</dbReference>
<dbReference type="CDD" id="cd00408">
    <property type="entry name" value="DHDPS-like"/>
    <property type="match status" value="1"/>
</dbReference>
<comment type="similarity">
    <text evidence="1 4">Belongs to the DapA family.</text>
</comment>
<dbReference type="eggNOG" id="COG0329">
    <property type="taxonomic scope" value="Bacteria"/>
</dbReference>
<evidence type="ECO:0000256" key="2">
    <source>
        <dbReference type="ARBA" id="ARBA00023239"/>
    </source>
</evidence>
<comment type="caution">
    <text evidence="6">The sequence shown here is derived from an EMBL/GenBank/DDBJ whole genome shotgun (WGS) entry which is preliminary data.</text>
</comment>
<dbReference type="PANTHER" id="PTHR12128:SF66">
    <property type="entry name" value="4-HYDROXY-2-OXOGLUTARATE ALDOLASE, MITOCHONDRIAL"/>
    <property type="match status" value="1"/>
</dbReference>
<evidence type="ECO:0000256" key="1">
    <source>
        <dbReference type="ARBA" id="ARBA00007592"/>
    </source>
</evidence>
<organism evidence="6 7">
    <name type="scientific">Acetomicrobium hydrogeniformans ATCC BAA-1850</name>
    <dbReference type="NCBI Taxonomy" id="592015"/>
    <lineage>
        <taxon>Bacteria</taxon>
        <taxon>Thermotogati</taxon>
        <taxon>Synergistota</taxon>
        <taxon>Synergistia</taxon>
        <taxon>Synergistales</taxon>
        <taxon>Acetomicrobiaceae</taxon>
        <taxon>Acetomicrobium</taxon>
    </lineage>
</organism>
<keyword evidence="2 4" id="KW-0456">Lyase</keyword>
<evidence type="ECO:0000256" key="3">
    <source>
        <dbReference type="ARBA" id="ARBA00023270"/>
    </source>
</evidence>
<evidence type="ECO:0000256" key="5">
    <source>
        <dbReference type="PIRSR" id="PIRSR001365-1"/>
    </source>
</evidence>
<dbReference type="PROSITE" id="PS00666">
    <property type="entry name" value="DHDPS_2"/>
    <property type="match status" value="1"/>
</dbReference>
<reference evidence="7" key="1">
    <citation type="submission" date="2012-09" db="EMBL/GenBank/DDBJ databases">
        <authorList>
            <person name="Weinstock G."/>
            <person name="Sodergren E."/>
            <person name="Clifton S."/>
            <person name="Fulton L."/>
            <person name="Fulton B."/>
            <person name="Courtney L."/>
            <person name="Fronick C."/>
            <person name="Harrison M."/>
            <person name="Strong C."/>
            <person name="Farmer C."/>
            <person name="Delehaunty K."/>
            <person name="Markovic C."/>
            <person name="Hall O."/>
            <person name="Minx P."/>
            <person name="Tomlinson C."/>
            <person name="Mitreva M."/>
            <person name="Nelson J."/>
            <person name="Hou S."/>
            <person name="Wollam A."/>
            <person name="Pepin K.H."/>
            <person name="Johnson M."/>
            <person name="Bhonagiri V."/>
            <person name="Nash W.E."/>
            <person name="Suruliraj S."/>
            <person name="Warren W."/>
            <person name="Chinwalla A."/>
            <person name="Mardis E.R."/>
            <person name="Wilson R.K."/>
        </authorList>
    </citation>
    <scope>NUCLEOTIDE SEQUENCE [LARGE SCALE GENOMIC DNA]</scope>
    <source>
        <strain evidence="7">OS1</strain>
    </source>
</reference>
<feature type="active site" description="Proton donor/acceptor" evidence="5">
    <location>
        <position position="142"/>
    </location>
</feature>
<dbReference type="Pfam" id="PF00701">
    <property type="entry name" value="DHDPS"/>
    <property type="match status" value="1"/>
</dbReference>
<evidence type="ECO:0000256" key="4">
    <source>
        <dbReference type="PIRNR" id="PIRNR001365"/>
    </source>
</evidence>
<proteinExistence type="inferred from homology"/>
<evidence type="ECO:0000313" key="7">
    <source>
        <dbReference type="Proteomes" id="UP000005273"/>
    </source>
</evidence>
<accession>A0A0T5XAH3</accession>
<dbReference type="InterPro" id="IPR002220">
    <property type="entry name" value="DapA-like"/>
</dbReference>